<evidence type="ECO:0008006" key="3">
    <source>
        <dbReference type="Google" id="ProtNLM"/>
    </source>
</evidence>
<organism evidence="1 2">
    <name type="scientific">Skermanella cutis</name>
    <dbReference type="NCBI Taxonomy" id="2775420"/>
    <lineage>
        <taxon>Bacteria</taxon>
        <taxon>Pseudomonadati</taxon>
        <taxon>Pseudomonadota</taxon>
        <taxon>Alphaproteobacteria</taxon>
        <taxon>Rhodospirillales</taxon>
        <taxon>Azospirillaceae</taxon>
        <taxon>Skermanella</taxon>
    </lineage>
</organism>
<dbReference type="PANTHER" id="PTHR43169:SF2">
    <property type="entry name" value="NAD_GMP SYNTHASE DOMAIN-CONTAINING PROTEIN"/>
    <property type="match status" value="1"/>
</dbReference>
<dbReference type="Proteomes" id="UP000595197">
    <property type="component" value="Chromosome"/>
</dbReference>
<dbReference type="EMBL" id="CP067420">
    <property type="protein sequence ID" value="QQP90457.1"/>
    <property type="molecule type" value="Genomic_DNA"/>
</dbReference>
<dbReference type="InterPro" id="IPR052188">
    <property type="entry name" value="Ni-pincer_cofactor_biosynth"/>
</dbReference>
<dbReference type="RefSeq" id="WP_201077552.1">
    <property type="nucleotide sequence ID" value="NZ_CP067420.1"/>
</dbReference>
<accession>A0ABX7B801</accession>
<keyword evidence="2" id="KW-1185">Reference proteome</keyword>
<sequence>MSAREAQARLVAALDRHADLVIAVSGGVDSMTLAFVAHRFSGGRVSMLHAVSPAVPPHATARVRAHAGREGWDLAVADAGEFADPRYRANPVDRCFFCKSNLYDRIRSVTQATVASGTNLDDLGDFRPGLKAASQRGVVHPFVEAGIDKATVRALARLHGLDDLAELPAQPCLSSRVETGIAIDADDLGFIDQVETAVQALVPAGSSVRCRITHAGVALELDDPEAAGETAGRLVSELCARTGRAFGGVRLYRRGSAFLRDAP</sequence>
<dbReference type="InterPro" id="IPR014729">
    <property type="entry name" value="Rossmann-like_a/b/a_fold"/>
</dbReference>
<name>A0ABX7B801_9PROT</name>
<reference evidence="1" key="1">
    <citation type="submission" date="2021-02" db="EMBL/GenBank/DDBJ databases">
        <title>Skermanella TT6 skin isolate.</title>
        <authorList>
            <person name="Lee K."/>
            <person name="Ganzorig M."/>
        </authorList>
    </citation>
    <scope>NUCLEOTIDE SEQUENCE</scope>
    <source>
        <strain evidence="1">TT6</strain>
    </source>
</reference>
<dbReference type="PIRSF" id="PIRSF006661">
    <property type="entry name" value="PP-lp_UCP006661"/>
    <property type="match status" value="1"/>
</dbReference>
<evidence type="ECO:0000313" key="1">
    <source>
        <dbReference type="EMBL" id="QQP90457.1"/>
    </source>
</evidence>
<dbReference type="SUPFAM" id="SSF52402">
    <property type="entry name" value="Adenine nucleotide alpha hydrolases-like"/>
    <property type="match status" value="1"/>
</dbReference>
<dbReference type="PANTHER" id="PTHR43169">
    <property type="entry name" value="EXSB FAMILY PROTEIN"/>
    <property type="match status" value="1"/>
</dbReference>
<gene>
    <name evidence="1" type="ORF">IGS68_04150</name>
</gene>
<evidence type="ECO:0000313" key="2">
    <source>
        <dbReference type="Proteomes" id="UP000595197"/>
    </source>
</evidence>
<dbReference type="Gene3D" id="3.40.50.620">
    <property type="entry name" value="HUPs"/>
    <property type="match status" value="1"/>
</dbReference>
<dbReference type="InterPro" id="IPR005232">
    <property type="entry name" value="LarE"/>
</dbReference>
<protein>
    <recommendedName>
        <fullName evidence="3">Adenine nucleotide alpha hydrolase</fullName>
    </recommendedName>
</protein>
<proteinExistence type="predicted"/>